<keyword evidence="1" id="KW-0732">Signal</keyword>
<keyword evidence="3" id="KW-1185">Reference proteome</keyword>
<dbReference type="Proteomes" id="UP001195914">
    <property type="component" value="Unassembled WGS sequence"/>
</dbReference>
<sequence length="241" mass="28126">MWMYSCPSVWRVVLAIFLVHIVHRGDCLKRVGNVTLNRRRIANQTYPAQNQVHSDNIRRLYSARKPHCHLFCAALVNTPEQLSKKDNGILSHLSHSYKGIRDYVANKVRKLLENRGKALSSNHPLRHQRWEIQLYRKTGILGLSYRTETLGIDFMEDGTLTTSKGHKGNWWSEYGDVVWKIYFDPEADIATYFNAQFCWNYLGESAFMRRGVIYQDRPPGRWIPQYLFRPVIGKFTGHGVQ</sequence>
<organism evidence="2 3">
    <name type="scientific">Babesia divergens</name>
    <dbReference type="NCBI Taxonomy" id="32595"/>
    <lineage>
        <taxon>Eukaryota</taxon>
        <taxon>Sar</taxon>
        <taxon>Alveolata</taxon>
        <taxon>Apicomplexa</taxon>
        <taxon>Aconoidasida</taxon>
        <taxon>Piroplasmida</taxon>
        <taxon>Babesiidae</taxon>
        <taxon>Babesia</taxon>
    </lineage>
</organism>
<name>A0AAD9GAL5_BABDI</name>
<feature type="signal peptide" evidence="1">
    <location>
        <begin position="1"/>
        <end position="27"/>
    </location>
</feature>
<evidence type="ECO:0000256" key="1">
    <source>
        <dbReference type="SAM" id="SignalP"/>
    </source>
</evidence>
<evidence type="ECO:0000313" key="2">
    <source>
        <dbReference type="EMBL" id="KAK1934861.1"/>
    </source>
</evidence>
<dbReference type="AlphaFoldDB" id="A0AAD9GAL5"/>
<feature type="chain" id="PRO_5042065488" evidence="1">
    <location>
        <begin position="28"/>
        <end position="241"/>
    </location>
</feature>
<comment type="caution">
    <text evidence="2">The sequence shown here is derived from an EMBL/GenBank/DDBJ whole genome shotgun (WGS) entry which is preliminary data.</text>
</comment>
<proteinExistence type="predicted"/>
<gene>
    <name evidence="2" type="ORF">X943_002426</name>
</gene>
<protein>
    <submittedName>
        <fullName evidence="2">Uncharacterized protein</fullName>
    </submittedName>
</protein>
<accession>A0AAD9GAL5</accession>
<reference evidence="2" key="1">
    <citation type="journal article" date="2014" name="Nucleic Acids Res.">
        <title>The evolutionary dynamics of variant antigen genes in Babesia reveal a history of genomic innovation underlying host-parasite interaction.</title>
        <authorList>
            <person name="Jackson A.P."/>
            <person name="Otto T.D."/>
            <person name="Darby A."/>
            <person name="Ramaprasad A."/>
            <person name="Xia D."/>
            <person name="Echaide I.E."/>
            <person name="Farber M."/>
            <person name="Gahlot S."/>
            <person name="Gamble J."/>
            <person name="Gupta D."/>
            <person name="Gupta Y."/>
            <person name="Jackson L."/>
            <person name="Malandrin L."/>
            <person name="Malas T.B."/>
            <person name="Moussa E."/>
            <person name="Nair M."/>
            <person name="Reid A.J."/>
            <person name="Sanders M."/>
            <person name="Sharma J."/>
            <person name="Tracey A."/>
            <person name="Quail M.A."/>
            <person name="Weir W."/>
            <person name="Wastling J.M."/>
            <person name="Hall N."/>
            <person name="Willadsen P."/>
            <person name="Lingelbach K."/>
            <person name="Shiels B."/>
            <person name="Tait A."/>
            <person name="Berriman M."/>
            <person name="Allred D.R."/>
            <person name="Pain A."/>
        </authorList>
    </citation>
    <scope>NUCLEOTIDE SEQUENCE</scope>
    <source>
        <strain evidence="2">1802A</strain>
    </source>
</reference>
<reference evidence="2" key="2">
    <citation type="submission" date="2021-05" db="EMBL/GenBank/DDBJ databases">
        <authorList>
            <person name="Pain A."/>
        </authorList>
    </citation>
    <scope>NUCLEOTIDE SEQUENCE</scope>
    <source>
        <strain evidence="2">1802A</strain>
    </source>
</reference>
<evidence type="ECO:0000313" key="3">
    <source>
        <dbReference type="Proteomes" id="UP001195914"/>
    </source>
</evidence>
<dbReference type="EMBL" id="JAHBMH010000062">
    <property type="protein sequence ID" value="KAK1934861.1"/>
    <property type="molecule type" value="Genomic_DNA"/>
</dbReference>